<dbReference type="AlphaFoldDB" id="A0A540MAC5"/>
<feature type="compositionally biased region" description="Basic residues" evidence="1">
    <location>
        <begin position="107"/>
        <end position="119"/>
    </location>
</feature>
<comment type="caution">
    <text evidence="2">The sequence shown here is derived from an EMBL/GenBank/DDBJ whole genome shotgun (WGS) entry which is preliminary data.</text>
</comment>
<organism evidence="2 3">
    <name type="scientific">Malus baccata</name>
    <name type="common">Siberian crab apple</name>
    <name type="synonym">Pyrus baccata</name>
    <dbReference type="NCBI Taxonomy" id="106549"/>
    <lineage>
        <taxon>Eukaryota</taxon>
        <taxon>Viridiplantae</taxon>
        <taxon>Streptophyta</taxon>
        <taxon>Embryophyta</taxon>
        <taxon>Tracheophyta</taxon>
        <taxon>Spermatophyta</taxon>
        <taxon>Magnoliopsida</taxon>
        <taxon>eudicotyledons</taxon>
        <taxon>Gunneridae</taxon>
        <taxon>Pentapetalae</taxon>
        <taxon>rosids</taxon>
        <taxon>fabids</taxon>
        <taxon>Rosales</taxon>
        <taxon>Rosaceae</taxon>
        <taxon>Amygdaloideae</taxon>
        <taxon>Maleae</taxon>
        <taxon>Malus</taxon>
    </lineage>
</organism>
<evidence type="ECO:0000313" key="2">
    <source>
        <dbReference type="EMBL" id="TQD95502.1"/>
    </source>
</evidence>
<keyword evidence="3" id="KW-1185">Reference proteome</keyword>
<sequence length="178" mass="20192">MAATSSVHLVPQANLNTYSDPPMFKLIGRVFHIIPFAHWSWRWLIAHEREIIYGRDAIINPCSNYHIQNLKWVDTEIVRLLSDPKTAKGASKPKKKKRKKPEEVIPKKVHTKASKKRAKPTSSSDSRQGMVPKNVDLTSLAEEGFQQPSIIGGEDRFNFLKGFLEVKTVSNLQGNFKS</sequence>
<accession>A0A540MAC5</accession>
<dbReference type="Proteomes" id="UP000315295">
    <property type="component" value="Unassembled WGS sequence"/>
</dbReference>
<proteinExistence type="predicted"/>
<feature type="region of interest" description="Disordered" evidence="1">
    <location>
        <begin position="84"/>
        <end position="133"/>
    </location>
</feature>
<evidence type="ECO:0000256" key="1">
    <source>
        <dbReference type="SAM" id="MobiDB-lite"/>
    </source>
</evidence>
<protein>
    <submittedName>
        <fullName evidence="2">Uncharacterized protein</fullName>
    </submittedName>
</protein>
<name>A0A540MAC5_MALBA</name>
<dbReference type="EMBL" id="VIEB01000312">
    <property type="protein sequence ID" value="TQD95502.1"/>
    <property type="molecule type" value="Genomic_DNA"/>
</dbReference>
<gene>
    <name evidence="2" type="ORF">C1H46_018858</name>
</gene>
<reference evidence="2 3" key="1">
    <citation type="journal article" date="2019" name="G3 (Bethesda)">
        <title>Sequencing of a Wild Apple (Malus baccata) Genome Unravels the Differences Between Cultivated and Wild Apple Species Regarding Disease Resistance and Cold Tolerance.</title>
        <authorList>
            <person name="Chen X."/>
        </authorList>
    </citation>
    <scope>NUCLEOTIDE SEQUENCE [LARGE SCALE GENOMIC DNA]</scope>
    <source>
        <strain evidence="3">cv. Shandingzi</strain>
        <tissue evidence="2">Leaves</tissue>
    </source>
</reference>
<evidence type="ECO:0000313" key="3">
    <source>
        <dbReference type="Proteomes" id="UP000315295"/>
    </source>
</evidence>